<dbReference type="Pfam" id="PF01614">
    <property type="entry name" value="IclR_C"/>
    <property type="match status" value="1"/>
</dbReference>
<name>A0ABT5RTU0_9BURK</name>
<evidence type="ECO:0000256" key="1">
    <source>
        <dbReference type="ARBA" id="ARBA00023015"/>
    </source>
</evidence>
<dbReference type="Gene3D" id="1.10.10.10">
    <property type="entry name" value="Winged helix-like DNA-binding domain superfamily/Winged helix DNA-binding domain"/>
    <property type="match status" value="1"/>
</dbReference>
<evidence type="ECO:0000256" key="2">
    <source>
        <dbReference type="ARBA" id="ARBA00023125"/>
    </source>
</evidence>
<feature type="region of interest" description="Disordered" evidence="4">
    <location>
        <begin position="266"/>
        <end position="285"/>
    </location>
</feature>
<evidence type="ECO:0000256" key="3">
    <source>
        <dbReference type="ARBA" id="ARBA00023163"/>
    </source>
</evidence>
<dbReference type="SUPFAM" id="SSF55781">
    <property type="entry name" value="GAF domain-like"/>
    <property type="match status" value="1"/>
</dbReference>
<accession>A0ABT5RTU0</accession>
<evidence type="ECO:0000313" key="7">
    <source>
        <dbReference type="EMBL" id="MDD2177102.1"/>
    </source>
</evidence>
<reference evidence="7" key="1">
    <citation type="submission" date="2022-10" db="EMBL/GenBank/DDBJ databases">
        <title>Description of microaerobic benzene degrading bacteria.</title>
        <authorList>
            <person name="Bedics A."/>
            <person name="Tancsics A."/>
            <person name="Banerjee S."/>
        </authorList>
    </citation>
    <scope>NUCLEOTIDE SEQUENCE</scope>
    <source>
        <strain evidence="7">D2M1</strain>
    </source>
</reference>
<dbReference type="PROSITE" id="PS51077">
    <property type="entry name" value="HTH_ICLR"/>
    <property type="match status" value="1"/>
</dbReference>
<evidence type="ECO:0000259" key="6">
    <source>
        <dbReference type="PROSITE" id="PS51078"/>
    </source>
</evidence>
<dbReference type="Pfam" id="PF09339">
    <property type="entry name" value="HTH_IclR"/>
    <property type="match status" value="1"/>
</dbReference>
<feature type="domain" description="IclR-ED" evidence="6">
    <location>
        <begin position="75"/>
        <end position="258"/>
    </location>
</feature>
<dbReference type="SMART" id="SM00346">
    <property type="entry name" value="HTH_ICLR"/>
    <property type="match status" value="1"/>
</dbReference>
<evidence type="ECO:0000256" key="4">
    <source>
        <dbReference type="SAM" id="MobiDB-lite"/>
    </source>
</evidence>
<protein>
    <submittedName>
        <fullName evidence="7">IclR family transcriptional regulator</fullName>
    </submittedName>
</protein>
<gene>
    <name evidence="7" type="ORF">OIN59_06620</name>
</gene>
<keyword evidence="2" id="KW-0238">DNA-binding</keyword>
<dbReference type="InterPro" id="IPR050707">
    <property type="entry name" value="HTH_MetabolicPath_Reg"/>
</dbReference>
<dbReference type="PANTHER" id="PTHR30136">
    <property type="entry name" value="HELIX-TURN-HELIX TRANSCRIPTIONAL REGULATOR, ICLR FAMILY"/>
    <property type="match status" value="1"/>
</dbReference>
<dbReference type="Proteomes" id="UP001148932">
    <property type="component" value="Unassembled WGS sequence"/>
</dbReference>
<evidence type="ECO:0000259" key="5">
    <source>
        <dbReference type="PROSITE" id="PS51077"/>
    </source>
</evidence>
<keyword evidence="3" id="KW-0804">Transcription</keyword>
<proteinExistence type="predicted"/>
<dbReference type="InterPro" id="IPR036390">
    <property type="entry name" value="WH_DNA-bd_sf"/>
</dbReference>
<dbReference type="SUPFAM" id="SSF46785">
    <property type="entry name" value="Winged helix' DNA-binding domain"/>
    <property type="match status" value="1"/>
</dbReference>
<dbReference type="InterPro" id="IPR014757">
    <property type="entry name" value="Tscrpt_reg_IclR_C"/>
</dbReference>
<dbReference type="CDD" id="cd00090">
    <property type="entry name" value="HTH_ARSR"/>
    <property type="match status" value="1"/>
</dbReference>
<dbReference type="RefSeq" id="WP_274108359.1">
    <property type="nucleotide sequence ID" value="NZ_JAPCKI010000003.1"/>
</dbReference>
<sequence length="293" mass="31218">MEAASTAPIASGGVPRVFAVIRALSAVQVEGGRVTQLARAVGLTQGTTHRLLQSLVAEGMVEQDERSKLYRLSMDFFALAAKAGNPGDLRSLCRPALLRLCASLGDSIFLLVRSGFDAVCLDRSEGPFPIRSFTGDIGGRVALGVGQGALAILAFLPEAEREEVIRFNLSRVREYGVFDEVYLRTEIERVRQLGYAGRNTGLLEGMAGVAVPILDREGRAVAALSVGTISARLNDDRLPTVVELLKREAAAIGPKINPFDVTLRRPAQSLGGSTPEQRVVPGVDRGSVVDPLG</sequence>
<feature type="domain" description="HTH iclR-type" evidence="5">
    <location>
        <begin position="11"/>
        <end position="74"/>
    </location>
</feature>
<dbReference type="InterPro" id="IPR011991">
    <property type="entry name" value="ArsR-like_HTH"/>
</dbReference>
<evidence type="ECO:0000313" key="8">
    <source>
        <dbReference type="Proteomes" id="UP001148932"/>
    </source>
</evidence>
<keyword evidence="8" id="KW-1185">Reference proteome</keyword>
<dbReference type="EMBL" id="JAPCKI010000003">
    <property type="protein sequence ID" value="MDD2177102.1"/>
    <property type="molecule type" value="Genomic_DNA"/>
</dbReference>
<dbReference type="InterPro" id="IPR036388">
    <property type="entry name" value="WH-like_DNA-bd_sf"/>
</dbReference>
<dbReference type="InterPro" id="IPR029016">
    <property type="entry name" value="GAF-like_dom_sf"/>
</dbReference>
<dbReference type="InterPro" id="IPR005471">
    <property type="entry name" value="Tscrpt_reg_IclR_N"/>
</dbReference>
<comment type="caution">
    <text evidence="7">The sequence shown here is derived from an EMBL/GenBank/DDBJ whole genome shotgun (WGS) entry which is preliminary data.</text>
</comment>
<organism evidence="7 8">
    <name type="scientific">Acidovorax benzenivorans</name>
    <dbReference type="NCBI Taxonomy" id="2987520"/>
    <lineage>
        <taxon>Bacteria</taxon>
        <taxon>Pseudomonadati</taxon>
        <taxon>Pseudomonadota</taxon>
        <taxon>Betaproteobacteria</taxon>
        <taxon>Burkholderiales</taxon>
        <taxon>Comamonadaceae</taxon>
        <taxon>Acidovorax</taxon>
    </lineage>
</organism>
<dbReference type="Gene3D" id="3.30.450.40">
    <property type="match status" value="1"/>
</dbReference>
<keyword evidence="1" id="KW-0805">Transcription regulation</keyword>
<dbReference type="PANTHER" id="PTHR30136:SF35">
    <property type="entry name" value="HTH-TYPE TRANSCRIPTIONAL REGULATOR RV1719"/>
    <property type="match status" value="1"/>
</dbReference>
<dbReference type="PROSITE" id="PS51078">
    <property type="entry name" value="ICLR_ED"/>
    <property type="match status" value="1"/>
</dbReference>